<comment type="caution">
    <text evidence="10">The sequence shown here is derived from an EMBL/GenBank/DDBJ whole genome shotgun (WGS) entry which is preliminary data.</text>
</comment>
<dbReference type="InterPro" id="IPR013546">
    <property type="entry name" value="PII_UdlTrfase/GS_AdlTrfase"/>
</dbReference>
<dbReference type="GO" id="GO:0000287">
    <property type="term" value="F:magnesium ion binding"/>
    <property type="evidence" value="ECO:0007669"/>
    <property type="project" value="UniProtKB-UniRule"/>
</dbReference>
<evidence type="ECO:0000256" key="7">
    <source>
        <dbReference type="HAMAP-Rule" id="MF_00802"/>
    </source>
</evidence>
<sequence length="970" mass="111779">MTSDINYSLPSDSSLTSEQQALWGALEQRYCKELAQADASVVQPLKMAVALSPFVADVLLAELPYVLAYSEQWDLAKPLAFESIEQTLSEQLAACQNDNAAKQVLRRWRSRIFVLIAIRNLVYSSSITIDFQDISYAADRLILSAYHWVYPRLGQQFGTPLDEQEKPLPLLILAMGKYGGKELNFSSDVDLMFFFPHDGETQKGPRRLEHQTFFTRLGQQIIALLADRTGDGFVFRVDMRLRPYGESGPLAMSFAAAEEYYQDQGREWERFALIKARIINSASCDIKSNDLNNAQTEHYKEMFYQLIKPFVYRRYIDFGVLESIRNMKTMIETEVRRKGLTDNIKLGSGGIREAEFIVQSLQLIRGGRIRHIQRRSFIKALEQLKRTEIIQPRVAEKLLESYLFLRRVEHVIQQLHDQQTQLLPDNPLDQTRLTVALGFSQYGQFMDELSKHQQVISAEFSEVFHVDDEEELDAERFSLDILERDDFEHWYTEHDSSVVPAMMDKLQRFVGSNSFQHLSSRGKSRMESLFPKLLNVLSRESDPVVSFERILDLLRSISRRTAYLVLLEENPPVLEHLVKLCGQSKWVSEQMIEHPLLLDELLYPNALYTPLDSSELTQELRRQLLRIEPDDEEQQQEQLRIFKQTHELRVAAAVLNNTINVKKASRYLSQIAEAIIASVIVFSWRKLCQRYGLPSIEGVDQDRMKGFAVIGYGKFGGEELGFGSDLDLVFLFDAEPEATTSGERSQSHTQFFTRLAQRVIHALNMRTVSGVLYDVDMRLRPSGKSGLLVSYTESFKDYQLNEAWTWEHQALSRARAVAGDKDLCQWFEQLRCELLAKPRDAKQLKQDVITMREKMRKQLDKSQGDKFDLKQGTGGMVDIEFLAQYLLLANGASFPQECWSSRTTRQFIRLNELEILSREQADHLIEAYRYYRELNNRIVLTGQSKQLPFDLVCDHSARVSSCWQAILGKS</sequence>
<dbReference type="FunFam" id="1.20.120.330:FF:000005">
    <property type="entry name" value="Bifunctional glutamine synthetase adenylyltransferase/adenylyl-removing enzyme"/>
    <property type="match status" value="1"/>
</dbReference>
<proteinExistence type="inferred from homology"/>
<name>A0A316GGZ1_9GAMM</name>
<dbReference type="EC" id="2.7.7.42" evidence="7"/>
<dbReference type="InterPro" id="IPR043519">
    <property type="entry name" value="NT_sf"/>
</dbReference>
<dbReference type="EMBL" id="QGGU01000002">
    <property type="protein sequence ID" value="PWK53997.1"/>
    <property type="molecule type" value="Genomic_DNA"/>
</dbReference>
<dbReference type="AlphaFoldDB" id="A0A316GGZ1"/>
<dbReference type="CDD" id="cd05401">
    <property type="entry name" value="NT_GlnE_GlnD_like"/>
    <property type="match status" value="2"/>
</dbReference>
<dbReference type="Pfam" id="PF03710">
    <property type="entry name" value="GlnE"/>
    <property type="match status" value="2"/>
</dbReference>
<dbReference type="RefSeq" id="WP_170115130.1">
    <property type="nucleotide sequence ID" value="NZ_QGGU01000002.1"/>
</dbReference>
<keyword evidence="2 7" id="KW-0548">Nucleotidyltransferase</keyword>
<dbReference type="GO" id="GO:0008882">
    <property type="term" value="F:[glutamate-ammonia-ligase] adenylyltransferase activity"/>
    <property type="evidence" value="ECO:0007669"/>
    <property type="project" value="UniProtKB-UniRule"/>
</dbReference>
<keyword evidence="5 7" id="KW-0460">Magnesium</keyword>
<feature type="domain" description="Glutamate-ammonia ligase adenylyltransferase repeated" evidence="8">
    <location>
        <begin position="575"/>
        <end position="828"/>
    </location>
</feature>
<comment type="cofactor">
    <cofactor evidence="7">
        <name>Mg(2+)</name>
        <dbReference type="ChEBI" id="CHEBI:18420"/>
    </cofactor>
</comment>
<evidence type="ECO:0000259" key="9">
    <source>
        <dbReference type="Pfam" id="PF08335"/>
    </source>
</evidence>
<evidence type="ECO:0000256" key="2">
    <source>
        <dbReference type="ARBA" id="ARBA00022695"/>
    </source>
</evidence>
<dbReference type="Pfam" id="PF08335">
    <property type="entry name" value="GlnD_UR_UTase"/>
    <property type="match status" value="2"/>
</dbReference>
<feature type="domain" description="PII-uridylyltransferase/Glutamine-synthetase adenylyltransferase" evidence="9">
    <location>
        <begin position="851"/>
        <end position="952"/>
    </location>
</feature>
<comment type="catalytic activity">
    <reaction evidence="7">
        <text>[glutamine synthetase]-L-tyrosine + ATP = [glutamine synthetase]-O(4)-(5'-adenylyl)-L-tyrosine + diphosphate</text>
        <dbReference type="Rhea" id="RHEA:18589"/>
        <dbReference type="Rhea" id="RHEA-COMP:10660"/>
        <dbReference type="Rhea" id="RHEA-COMP:10661"/>
        <dbReference type="ChEBI" id="CHEBI:30616"/>
        <dbReference type="ChEBI" id="CHEBI:33019"/>
        <dbReference type="ChEBI" id="CHEBI:46858"/>
        <dbReference type="ChEBI" id="CHEBI:83624"/>
        <dbReference type="EC" id="2.7.7.42"/>
    </reaction>
</comment>
<keyword evidence="1 7" id="KW-0808">Transferase</keyword>
<dbReference type="FunFam" id="3.30.460.10:FF:000009">
    <property type="entry name" value="Bifunctional glutamine synthetase adenylyltransferase/adenylyl-removing enzyme"/>
    <property type="match status" value="1"/>
</dbReference>
<keyword evidence="10" id="KW-0436">Ligase</keyword>
<comment type="catalytic activity">
    <reaction evidence="7">
        <text>[glutamine synthetase]-O(4)-(5'-adenylyl)-L-tyrosine + phosphate = [glutamine synthetase]-L-tyrosine + ADP</text>
        <dbReference type="Rhea" id="RHEA:43716"/>
        <dbReference type="Rhea" id="RHEA-COMP:10660"/>
        <dbReference type="Rhea" id="RHEA-COMP:10661"/>
        <dbReference type="ChEBI" id="CHEBI:43474"/>
        <dbReference type="ChEBI" id="CHEBI:46858"/>
        <dbReference type="ChEBI" id="CHEBI:83624"/>
        <dbReference type="ChEBI" id="CHEBI:456216"/>
        <dbReference type="EC" id="2.7.7.89"/>
    </reaction>
</comment>
<feature type="region of interest" description="Adenylyl removase" evidence="7">
    <location>
        <begin position="1"/>
        <end position="466"/>
    </location>
</feature>
<dbReference type="Gene3D" id="3.30.460.10">
    <property type="entry name" value="Beta Polymerase, domain 2"/>
    <property type="match status" value="2"/>
</dbReference>
<dbReference type="PANTHER" id="PTHR30621:SF0">
    <property type="entry name" value="BIFUNCTIONAL GLUTAMINE SYNTHETASE ADENYLYLTRANSFERASE_ADENYLYL-REMOVING ENZYME"/>
    <property type="match status" value="1"/>
</dbReference>
<keyword evidence="3 7" id="KW-0547">Nucleotide-binding</keyword>
<dbReference type="HAMAP" id="MF_00802">
    <property type="entry name" value="GlnE"/>
    <property type="match status" value="1"/>
</dbReference>
<dbReference type="GO" id="GO:0005524">
    <property type="term" value="F:ATP binding"/>
    <property type="evidence" value="ECO:0007669"/>
    <property type="project" value="UniProtKB-UniRule"/>
</dbReference>
<reference evidence="10 11" key="1">
    <citation type="submission" date="2018-05" db="EMBL/GenBank/DDBJ databases">
        <title>Genomic Encyclopedia of Type Strains, Phase IV (KMG-IV): sequencing the most valuable type-strain genomes for metagenomic binning, comparative biology and taxonomic classification.</title>
        <authorList>
            <person name="Goeker M."/>
        </authorList>
    </citation>
    <scope>NUCLEOTIDE SEQUENCE [LARGE SCALE GENOMIC DNA]</scope>
    <source>
        <strain evidence="10 11">DSM 25350</strain>
    </source>
</reference>
<comment type="function">
    <text evidence="7">Involved in the regulation of glutamine synthetase GlnA, a key enzyme in the process to assimilate ammonia. When cellular nitrogen levels are high, the C-terminal adenylyl transferase (AT) inactivates GlnA by covalent transfer of an adenylyl group from ATP to specific tyrosine residue of GlnA, thus reducing its activity. Conversely, when nitrogen levels are low, the N-terminal adenylyl removase (AR) activates GlnA by removing the adenylyl group by phosphorolysis, increasing its activity. The regulatory region of GlnE binds the signal transduction protein PII (GlnB) which indicates the nitrogen status of the cell.</text>
</comment>
<evidence type="ECO:0000256" key="5">
    <source>
        <dbReference type="ARBA" id="ARBA00022842"/>
    </source>
</evidence>
<organism evidence="10 11">
    <name type="scientific">Pleionea mediterranea</name>
    <dbReference type="NCBI Taxonomy" id="523701"/>
    <lineage>
        <taxon>Bacteria</taxon>
        <taxon>Pseudomonadati</taxon>
        <taxon>Pseudomonadota</taxon>
        <taxon>Gammaproteobacteria</taxon>
        <taxon>Oceanospirillales</taxon>
        <taxon>Pleioneaceae</taxon>
        <taxon>Pleionea</taxon>
    </lineage>
</organism>
<evidence type="ECO:0000256" key="4">
    <source>
        <dbReference type="ARBA" id="ARBA00022840"/>
    </source>
</evidence>
<feature type="domain" description="Glutamate-ammonia ligase adenylyltransferase repeated" evidence="8">
    <location>
        <begin position="45"/>
        <end position="281"/>
    </location>
</feature>
<dbReference type="GO" id="GO:0000820">
    <property type="term" value="P:regulation of glutamine family amino acid metabolic process"/>
    <property type="evidence" value="ECO:0007669"/>
    <property type="project" value="UniProtKB-UniRule"/>
</dbReference>
<evidence type="ECO:0000259" key="8">
    <source>
        <dbReference type="Pfam" id="PF03710"/>
    </source>
</evidence>
<dbReference type="InterPro" id="IPR005190">
    <property type="entry name" value="GlnE_rpt_dom"/>
</dbReference>
<dbReference type="Gene3D" id="1.20.120.330">
    <property type="entry name" value="Nucleotidyltransferases domain 2"/>
    <property type="match status" value="2"/>
</dbReference>
<keyword evidence="6 7" id="KW-0511">Multifunctional enzyme</keyword>
<dbReference type="Proteomes" id="UP000245790">
    <property type="component" value="Unassembled WGS sequence"/>
</dbReference>
<feature type="region of interest" description="Adenylyl transferase" evidence="7">
    <location>
        <begin position="466"/>
        <end position="970"/>
    </location>
</feature>
<dbReference type="Gene3D" id="1.20.120.1510">
    <property type="match status" value="1"/>
</dbReference>
<evidence type="ECO:0000313" key="11">
    <source>
        <dbReference type="Proteomes" id="UP000245790"/>
    </source>
</evidence>
<dbReference type="InterPro" id="IPR023057">
    <property type="entry name" value="GlnE"/>
</dbReference>
<feature type="domain" description="PII-uridylyltransferase/Glutamine-synthetase adenylyltransferase" evidence="9">
    <location>
        <begin position="325"/>
        <end position="464"/>
    </location>
</feature>
<dbReference type="NCBIfam" id="NF008292">
    <property type="entry name" value="PRK11072.1"/>
    <property type="match status" value="1"/>
</dbReference>
<accession>A0A316GGZ1</accession>
<dbReference type="GO" id="GO:0016874">
    <property type="term" value="F:ligase activity"/>
    <property type="evidence" value="ECO:0007669"/>
    <property type="project" value="UniProtKB-KW"/>
</dbReference>
<dbReference type="SUPFAM" id="SSF81301">
    <property type="entry name" value="Nucleotidyltransferase"/>
    <property type="match status" value="2"/>
</dbReference>
<evidence type="ECO:0000256" key="6">
    <source>
        <dbReference type="ARBA" id="ARBA00023268"/>
    </source>
</evidence>
<protein>
    <recommendedName>
        <fullName evidence="7">Bifunctional glutamine synthetase adenylyltransferase/adenylyl-removing enzyme</fullName>
    </recommendedName>
    <alternativeName>
        <fullName evidence="7">ATP:glutamine synthetase adenylyltransferase</fullName>
    </alternativeName>
    <alternativeName>
        <fullName evidence="7">ATase</fullName>
    </alternativeName>
    <domain>
        <recommendedName>
            <fullName evidence="7">Glutamine synthetase adenylyl-L-tyrosine phosphorylase</fullName>
            <ecNumber evidence="7">2.7.7.89</ecNumber>
        </recommendedName>
        <alternativeName>
            <fullName evidence="7">Adenylyl removase</fullName>
            <shortName evidence="7">AR</shortName>
            <shortName evidence="7">AT-N</shortName>
        </alternativeName>
    </domain>
    <domain>
        <recommendedName>
            <fullName evidence="7">Glutamine synthetase adenylyl transferase</fullName>
            <ecNumber evidence="7">2.7.7.42</ecNumber>
        </recommendedName>
        <alternativeName>
            <fullName evidence="7">Adenylyl transferase</fullName>
            <shortName evidence="7">AT</shortName>
            <shortName evidence="7">AT-C</shortName>
        </alternativeName>
    </domain>
</protein>
<evidence type="ECO:0000313" key="10">
    <source>
        <dbReference type="EMBL" id="PWK53997.1"/>
    </source>
</evidence>
<dbReference type="GO" id="GO:0005829">
    <property type="term" value="C:cytosol"/>
    <property type="evidence" value="ECO:0007669"/>
    <property type="project" value="TreeGrafter"/>
</dbReference>
<dbReference type="PANTHER" id="PTHR30621">
    <property type="entry name" value="GLUTAMINE SYNTHETASE ADENYLYLTRANSFERASE"/>
    <property type="match status" value="1"/>
</dbReference>
<dbReference type="EC" id="2.7.7.89" evidence="7"/>
<gene>
    <name evidence="7" type="primary">glnE</name>
    <name evidence="10" type="ORF">C8D97_102389</name>
</gene>
<dbReference type="SUPFAM" id="SSF81593">
    <property type="entry name" value="Nucleotidyltransferase substrate binding subunit/domain"/>
    <property type="match status" value="2"/>
</dbReference>
<keyword evidence="11" id="KW-1185">Reference proteome</keyword>
<comment type="similarity">
    <text evidence="7">Belongs to the GlnE family.</text>
</comment>
<dbReference type="Gene3D" id="1.10.4050.10">
    <property type="entry name" value="Glutamine synthase adenylyltransferase GlnE"/>
    <property type="match status" value="1"/>
</dbReference>
<evidence type="ECO:0000256" key="3">
    <source>
        <dbReference type="ARBA" id="ARBA00022741"/>
    </source>
</evidence>
<dbReference type="GO" id="GO:0047388">
    <property type="term" value="F:[glutamine synthetase]-adenylyl-L-tyrosine phosphorylase activity"/>
    <property type="evidence" value="ECO:0007669"/>
    <property type="project" value="UniProtKB-EC"/>
</dbReference>
<evidence type="ECO:0000256" key="1">
    <source>
        <dbReference type="ARBA" id="ARBA00022679"/>
    </source>
</evidence>
<keyword evidence="4 7" id="KW-0067">ATP-binding</keyword>